<gene>
    <name evidence="9" type="ORF">J2I46_31475</name>
</gene>
<evidence type="ECO:0000256" key="1">
    <source>
        <dbReference type="ARBA" id="ARBA00000085"/>
    </source>
</evidence>
<name>A0ABS3JT07_9BACT</name>
<keyword evidence="6" id="KW-0175">Coiled coil</keyword>
<evidence type="ECO:0000256" key="6">
    <source>
        <dbReference type="SAM" id="Coils"/>
    </source>
</evidence>
<accession>A0ABS3JT07</accession>
<dbReference type="InterPro" id="IPR013655">
    <property type="entry name" value="PAS_fold_3"/>
</dbReference>
<dbReference type="Pfam" id="PF00512">
    <property type="entry name" value="HisKA"/>
    <property type="match status" value="1"/>
</dbReference>
<dbReference type="InterPro" id="IPR052162">
    <property type="entry name" value="Sensor_kinase/Photoreceptor"/>
</dbReference>
<dbReference type="InterPro" id="IPR005467">
    <property type="entry name" value="His_kinase_dom"/>
</dbReference>
<comment type="catalytic activity">
    <reaction evidence="1">
        <text>ATP + protein L-histidine = ADP + protein N-phospho-L-histidine.</text>
        <dbReference type="EC" id="2.7.13.3"/>
    </reaction>
</comment>
<proteinExistence type="predicted"/>
<organism evidence="9 10">
    <name type="scientific">Fibrella forsythiae</name>
    <dbReference type="NCBI Taxonomy" id="2817061"/>
    <lineage>
        <taxon>Bacteria</taxon>
        <taxon>Pseudomonadati</taxon>
        <taxon>Bacteroidota</taxon>
        <taxon>Cytophagia</taxon>
        <taxon>Cytophagales</taxon>
        <taxon>Spirosomataceae</taxon>
        <taxon>Fibrella</taxon>
    </lineage>
</organism>
<dbReference type="Pfam" id="PF02518">
    <property type="entry name" value="HATPase_c"/>
    <property type="match status" value="1"/>
</dbReference>
<keyword evidence="4" id="KW-0808">Transferase</keyword>
<dbReference type="SUPFAM" id="SSF47384">
    <property type="entry name" value="Homodimeric domain of signal transducing histidine kinase"/>
    <property type="match status" value="1"/>
</dbReference>
<dbReference type="EC" id="2.7.13.3" evidence="2"/>
<dbReference type="PANTHER" id="PTHR43304">
    <property type="entry name" value="PHYTOCHROME-LIKE PROTEIN CPH1"/>
    <property type="match status" value="1"/>
</dbReference>
<dbReference type="SUPFAM" id="SSF55785">
    <property type="entry name" value="PYP-like sensor domain (PAS domain)"/>
    <property type="match status" value="4"/>
</dbReference>
<keyword evidence="3" id="KW-0597">Phosphoprotein</keyword>
<evidence type="ECO:0000256" key="3">
    <source>
        <dbReference type="ARBA" id="ARBA00022553"/>
    </source>
</evidence>
<keyword evidence="10" id="KW-1185">Reference proteome</keyword>
<dbReference type="InterPro" id="IPR000700">
    <property type="entry name" value="PAS-assoc_C"/>
</dbReference>
<dbReference type="NCBIfam" id="TIGR00229">
    <property type="entry name" value="sensory_box"/>
    <property type="match status" value="1"/>
</dbReference>
<reference evidence="9 10" key="1">
    <citation type="submission" date="2021-03" db="EMBL/GenBank/DDBJ databases">
        <title>Fibrella sp. HMF5405 genome sequencing and assembly.</title>
        <authorList>
            <person name="Kang H."/>
            <person name="Kim H."/>
            <person name="Bae S."/>
            <person name="Joh K."/>
        </authorList>
    </citation>
    <scope>NUCLEOTIDE SEQUENCE [LARGE SCALE GENOMIC DNA]</scope>
    <source>
        <strain evidence="9 10">HMF5405</strain>
    </source>
</reference>
<evidence type="ECO:0000259" key="8">
    <source>
        <dbReference type="PROSITE" id="PS50113"/>
    </source>
</evidence>
<evidence type="ECO:0000256" key="2">
    <source>
        <dbReference type="ARBA" id="ARBA00012438"/>
    </source>
</evidence>
<dbReference type="InterPro" id="IPR013656">
    <property type="entry name" value="PAS_4"/>
</dbReference>
<dbReference type="InterPro" id="IPR036097">
    <property type="entry name" value="HisK_dim/P_sf"/>
</dbReference>
<dbReference type="EMBL" id="JAFMYW010000021">
    <property type="protein sequence ID" value="MBO0953136.1"/>
    <property type="molecule type" value="Genomic_DNA"/>
</dbReference>
<dbReference type="CDD" id="cd00082">
    <property type="entry name" value="HisKA"/>
    <property type="match status" value="1"/>
</dbReference>
<dbReference type="InterPro" id="IPR003661">
    <property type="entry name" value="HisK_dim/P_dom"/>
</dbReference>
<dbReference type="Gene3D" id="3.30.565.10">
    <property type="entry name" value="Histidine kinase-like ATPase, C-terminal domain"/>
    <property type="match status" value="1"/>
</dbReference>
<evidence type="ECO:0000256" key="4">
    <source>
        <dbReference type="ARBA" id="ARBA00022679"/>
    </source>
</evidence>
<feature type="domain" description="PAC" evidence="8">
    <location>
        <begin position="510"/>
        <end position="563"/>
    </location>
</feature>
<evidence type="ECO:0000313" key="10">
    <source>
        <dbReference type="Proteomes" id="UP000664628"/>
    </source>
</evidence>
<dbReference type="InterPro" id="IPR004358">
    <property type="entry name" value="Sig_transdc_His_kin-like_C"/>
</dbReference>
<evidence type="ECO:0000313" key="9">
    <source>
        <dbReference type="EMBL" id="MBO0953136.1"/>
    </source>
</evidence>
<dbReference type="InterPro" id="IPR036890">
    <property type="entry name" value="HATPase_C_sf"/>
</dbReference>
<keyword evidence="5" id="KW-0418">Kinase</keyword>
<dbReference type="PRINTS" id="PR00344">
    <property type="entry name" value="BCTRLSENSOR"/>
</dbReference>
<feature type="coiled-coil region" evidence="6">
    <location>
        <begin position="692"/>
        <end position="740"/>
    </location>
</feature>
<dbReference type="PANTHER" id="PTHR43304:SF1">
    <property type="entry name" value="PAC DOMAIN-CONTAINING PROTEIN"/>
    <property type="match status" value="1"/>
</dbReference>
<evidence type="ECO:0000256" key="5">
    <source>
        <dbReference type="ARBA" id="ARBA00022777"/>
    </source>
</evidence>
<dbReference type="SMART" id="SM00387">
    <property type="entry name" value="HATPase_c"/>
    <property type="match status" value="1"/>
</dbReference>
<sequence>MKAKATTHYPFLAGAGEMAEITRNHDWSKTLLGPPQNWPQALRVTLSLLLNARFPMVLFWGPQHLCFYNDAYRPSLNGELAPAETVGKPGAQVWPGTWSLVGPLIDQVLAGQEAIWREDQLVPVYRSGQATDRYWTFSYSPVNDESGQPAGVLVTGLDTTRQVLTRRALEESEAFSRSIVEHSPVAKAVFIGQDMVIRTANEPMLQLWGKDDSVLNKPFMEAMPELLTTPQLQRMRGVLASGETFHQTEERFELIRYGQPYTGYYEYTYKAIQADDGSRYGIICVATEVTAQVLARQTAQASEASFRALIEEAPVATCLFVGPQMRVEIVNAMMVTAWGKDFSVKNKPLIEALPELEGQPFLDILANVYATGVAYEAKAAPVDLVIDGKLATYYYDFTYKPLRNEQGEVWAIINVSINVTDRVLAARQLEASETKLRGIIASAPAGIGLFVGRDLIIETPNQTFIDIVGKGPAIVGLPLREAMPELVTEGQPFLHILDQVFTTGVEFQSPGSQVKIVQNGIMTDRYYNITYTPLFDPQGRVYAILDIAIDVTEQIKAQQALEETEAELRSAIELAELGTWSVDAATGLVSLSERHAQWLGLADCDHPLPIWLACVSQPDRERIEKALLVSLQTGGAYQQTYTISNARTGQQLILQAVGQTYATKAGQPLHFAGTVQDVTAQRDLVLALANQVQQRTQELDLTNEELAQTIEELAATNEELAVTNEEIASSNEEYVAINEELNATISLLNRSNENLQRFAYVASHDLQEPLRKIQQFGDLLKTEHAAALGSELVYLDRMQAAAARMSTLIRDLLSYARISTRVEIREPVSLSQLVAHVLTDLELVIEETQAQIQVDHLPTIIGDGSQLSQLFGNLLGNALKFRRPGVAPLIEIKAQLVSLADLPLSVKPIRSADFYHQLRVMDNGIGFEPQYSQRIFEAFQRLHRKHEYAGTGIGLSISERVVTSHGGVITASSEPGQGATFTIYLPA</sequence>
<dbReference type="Gene3D" id="3.30.450.20">
    <property type="entry name" value="PAS domain"/>
    <property type="match status" value="5"/>
</dbReference>
<protein>
    <recommendedName>
        <fullName evidence="2">histidine kinase</fullName>
        <ecNumber evidence="2">2.7.13.3</ecNumber>
    </recommendedName>
</protein>
<dbReference type="Pfam" id="PF08448">
    <property type="entry name" value="PAS_4"/>
    <property type="match status" value="4"/>
</dbReference>
<dbReference type="SMART" id="SM00388">
    <property type="entry name" value="HisKA"/>
    <property type="match status" value="1"/>
</dbReference>
<dbReference type="Proteomes" id="UP000664628">
    <property type="component" value="Unassembled WGS sequence"/>
</dbReference>
<dbReference type="InterPro" id="IPR003594">
    <property type="entry name" value="HATPase_dom"/>
</dbReference>
<feature type="domain" description="Histidine kinase" evidence="7">
    <location>
        <begin position="761"/>
        <end position="987"/>
    </location>
</feature>
<dbReference type="PROSITE" id="PS50109">
    <property type="entry name" value="HIS_KIN"/>
    <property type="match status" value="1"/>
</dbReference>
<dbReference type="InterPro" id="IPR035965">
    <property type="entry name" value="PAS-like_dom_sf"/>
</dbReference>
<dbReference type="PROSITE" id="PS50113">
    <property type="entry name" value="PAC"/>
    <property type="match status" value="2"/>
</dbReference>
<dbReference type="Pfam" id="PF08447">
    <property type="entry name" value="PAS_3"/>
    <property type="match status" value="1"/>
</dbReference>
<dbReference type="SUPFAM" id="SSF55874">
    <property type="entry name" value="ATPase domain of HSP90 chaperone/DNA topoisomerase II/histidine kinase"/>
    <property type="match status" value="1"/>
</dbReference>
<dbReference type="InterPro" id="IPR000014">
    <property type="entry name" value="PAS"/>
</dbReference>
<comment type="caution">
    <text evidence="9">The sequence shown here is derived from an EMBL/GenBank/DDBJ whole genome shotgun (WGS) entry which is preliminary data.</text>
</comment>
<dbReference type="Gene3D" id="1.10.287.130">
    <property type="match status" value="1"/>
</dbReference>
<feature type="domain" description="PAC" evidence="8">
    <location>
        <begin position="375"/>
        <end position="431"/>
    </location>
</feature>
<evidence type="ECO:0000259" key="7">
    <source>
        <dbReference type="PROSITE" id="PS50109"/>
    </source>
</evidence>
<dbReference type="RefSeq" id="WP_207333088.1">
    <property type="nucleotide sequence ID" value="NZ_JAFMYW010000021.1"/>
</dbReference>